<keyword evidence="1" id="KW-0812">Transmembrane</keyword>
<reference evidence="2" key="1">
    <citation type="journal article" date="2014" name="Int. J. Syst. Evol. Microbiol.">
        <title>Complete genome sequence of Corynebacterium casei LMG S-19264T (=DSM 44701T), isolated from a smear-ripened cheese.</title>
        <authorList>
            <consortium name="US DOE Joint Genome Institute (JGI-PGF)"/>
            <person name="Walter F."/>
            <person name="Albersmeier A."/>
            <person name="Kalinowski J."/>
            <person name="Ruckert C."/>
        </authorList>
    </citation>
    <scope>NUCLEOTIDE SEQUENCE</scope>
    <source>
        <strain evidence="2">CGMCC 1.6293</strain>
    </source>
</reference>
<keyword evidence="1" id="KW-0472">Membrane</keyword>
<organism evidence="2 3">
    <name type="scientific">Pseudooceanicola nanhaiensis</name>
    <dbReference type="NCBI Taxonomy" id="375761"/>
    <lineage>
        <taxon>Bacteria</taxon>
        <taxon>Pseudomonadati</taxon>
        <taxon>Pseudomonadota</taxon>
        <taxon>Alphaproteobacteria</taxon>
        <taxon>Rhodobacterales</taxon>
        <taxon>Paracoccaceae</taxon>
        <taxon>Pseudooceanicola</taxon>
    </lineage>
</organism>
<evidence type="ECO:0000313" key="3">
    <source>
        <dbReference type="Proteomes" id="UP000649829"/>
    </source>
</evidence>
<dbReference type="Proteomes" id="UP000649829">
    <property type="component" value="Unassembled WGS sequence"/>
</dbReference>
<dbReference type="EMBL" id="BMLF01000001">
    <property type="protein sequence ID" value="GGL86883.1"/>
    <property type="molecule type" value="Genomic_DNA"/>
</dbReference>
<comment type="caution">
    <text evidence="2">The sequence shown here is derived from an EMBL/GenBank/DDBJ whole genome shotgun (WGS) entry which is preliminary data.</text>
</comment>
<gene>
    <name evidence="2" type="ORF">GCM10011534_05970</name>
</gene>
<feature type="transmembrane region" description="Helical" evidence="1">
    <location>
        <begin position="54"/>
        <end position="78"/>
    </location>
</feature>
<sequence>MGPTSALVLFAVIWFMVLLILAPVRVRTQGDEGEVVPGTHAGAPEVHHLKKKMWITTGVSVVLWLVIAGIIVSGRISVRDIDWFQRMAPPTGIEAQG</sequence>
<protein>
    <submittedName>
        <fullName evidence="2">Uncharacterized protein</fullName>
    </submittedName>
</protein>
<keyword evidence="3" id="KW-1185">Reference proteome</keyword>
<evidence type="ECO:0000256" key="1">
    <source>
        <dbReference type="SAM" id="Phobius"/>
    </source>
</evidence>
<evidence type="ECO:0000313" key="2">
    <source>
        <dbReference type="EMBL" id="GGL86883.1"/>
    </source>
</evidence>
<name>A0A917WAV1_9RHOB</name>
<accession>A0A917WAV1</accession>
<dbReference type="InterPro" id="IPR009935">
    <property type="entry name" value="DUF1467"/>
</dbReference>
<dbReference type="Pfam" id="PF07330">
    <property type="entry name" value="DUF1467"/>
    <property type="match status" value="1"/>
</dbReference>
<keyword evidence="1" id="KW-1133">Transmembrane helix</keyword>
<dbReference type="RefSeq" id="WP_036538293.1">
    <property type="nucleotide sequence ID" value="NZ_BMLF01000001.1"/>
</dbReference>
<proteinExistence type="predicted"/>
<reference evidence="2" key="2">
    <citation type="submission" date="2020-09" db="EMBL/GenBank/DDBJ databases">
        <authorList>
            <person name="Sun Q."/>
            <person name="Zhou Y."/>
        </authorList>
    </citation>
    <scope>NUCLEOTIDE SEQUENCE</scope>
    <source>
        <strain evidence="2">CGMCC 1.6293</strain>
    </source>
</reference>
<dbReference type="AlphaFoldDB" id="A0A917WAV1"/>